<dbReference type="CDD" id="cd16444">
    <property type="entry name" value="LipB"/>
    <property type="match status" value="1"/>
</dbReference>
<evidence type="ECO:0000259" key="6">
    <source>
        <dbReference type="PROSITE" id="PS51733"/>
    </source>
</evidence>
<evidence type="ECO:0000256" key="4">
    <source>
        <dbReference type="ARBA" id="ARBA00022679"/>
    </source>
</evidence>
<dbReference type="InterPro" id="IPR000544">
    <property type="entry name" value="Octanoyltransferase"/>
</dbReference>
<accession>A0A9W8IHZ1</accession>
<reference evidence="7" key="1">
    <citation type="submission" date="2022-07" db="EMBL/GenBank/DDBJ databases">
        <title>Phylogenomic reconstructions and comparative analyses of Kickxellomycotina fungi.</title>
        <authorList>
            <person name="Reynolds N.K."/>
            <person name="Stajich J.E."/>
            <person name="Barry K."/>
            <person name="Grigoriev I.V."/>
            <person name="Crous P."/>
            <person name="Smith M.E."/>
        </authorList>
    </citation>
    <scope>NUCLEOTIDE SEQUENCE</scope>
    <source>
        <strain evidence="7">RSA 476</strain>
    </source>
</reference>
<dbReference type="PANTHER" id="PTHR10993">
    <property type="entry name" value="OCTANOYLTRANSFERASE"/>
    <property type="match status" value="1"/>
</dbReference>
<evidence type="ECO:0000256" key="1">
    <source>
        <dbReference type="ARBA" id="ARBA00004821"/>
    </source>
</evidence>
<keyword evidence="4" id="KW-0808">Transferase</keyword>
<dbReference type="EC" id="2.3.1.181" evidence="3"/>
<dbReference type="GO" id="GO:0009249">
    <property type="term" value="P:protein lipoylation"/>
    <property type="evidence" value="ECO:0007669"/>
    <property type="project" value="InterPro"/>
</dbReference>
<evidence type="ECO:0000256" key="5">
    <source>
        <dbReference type="ARBA" id="ARBA00023315"/>
    </source>
</evidence>
<protein>
    <recommendedName>
        <fullName evidence="3">lipoyl(octanoyl) transferase</fullName>
        <ecNumber evidence="3">2.3.1.181</ecNumber>
    </recommendedName>
</protein>
<dbReference type="Gene3D" id="3.30.930.10">
    <property type="entry name" value="Bira Bifunctional Protein, Domain 2"/>
    <property type="match status" value="1"/>
</dbReference>
<name>A0A9W8IHZ1_9FUNG</name>
<comment type="similarity">
    <text evidence="2">Belongs to the LipB family.</text>
</comment>
<comment type="caution">
    <text evidence="7">The sequence shown here is derived from an EMBL/GenBank/DDBJ whole genome shotgun (WGS) entry which is preliminary data.</text>
</comment>
<dbReference type="Proteomes" id="UP001140074">
    <property type="component" value="Unassembled WGS sequence"/>
</dbReference>
<evidence type="ECO:0000313" key="7">
    <source>
        <dbReference type="EMBL" id="KAJ2864320.1"/>
    </source>
</evidence>
<feature type="domain" description="BPL/LPL catalytic" evidence="6">
    <location>
        <begin position="74"/>
        <end position="263"/>
    </location>
</feature>
<dbReference type="GO" id="GO:0033819">
    <property type="term" value="F:lipoyl(octanoyl) transferase activity"/>
    <property type="evidence" value="ECO:0007669"/>
    <property type="project" value="UniProtKB-EC"/>
</dbReference>
<dbReference type="HAMAP" id="MF_00013">
    <property type="entry name" value="LipB"/>
    <property type="match status" value="1"/>
</dbReference>
<dbReference type="InterPro" id="IPR004143">
    <property type="entry name" value="BPL_LPL_catalytic"/>
</dbReference>
<dbReference type="Pfam" id="PF21948">
    <property type="entry name" value="LplA-B_cat"/>
    <property type="match status" value="1"/>
</dbReference>
<dbReference type="InterPro" id="IPR020605">
    <property type="entry name" value="Octanoyltransferase_CS"/>
</dbReference>
<gene>
    <name evidence="7" type="ORF">GGH94_002984</name>
</gene>
<dbReference type="EMBL" id="JANBUY010000091">
    <property type="protein sequence ID" value="KAJ2864320.1"/>
    <property type="molecule type" value="Genomic_DNA"/>
</dbReference>
<evidence type="ECO:0000256" key="3">
    <source>
        <dbReference type="ARBA" id="ARBA00012334"/>
    </source>
</evidence>
<proteinExistence type="inferred from homology"/>
<keyword evidence="5" id="KW-0012">Acyltransferase</keyword>
<sequence length="282" mass="30963">MSSTKLTKFISPKISQCTLGRSATQLSSLPPIGYIYLGNVSYAKALDMQKQLCRRRIDEIYAGPHHSRIPRETRILADSLILLEHSPVYTNGRRNHGVLSVDEIARLRKLGCDYVETNRGGEITFHGPGQLVAYPNLYLKDHHLGTKCYVKGLEHTIVEACARLGIDADVVDGFPGVWVSHTQKVAALGTHVQKYVTSHGFALNCTTDMKWFNEIVPCGLEGRSATSLANVLAKQVRADVDASVGAVLPTVIDSFKAVFGCDVLPLEEVSPETYATIKQLLE</sequence>
<evidence type="ECO:0000313" key="8">
    <source>
        <dbReference type="Proteomes" id="UP001140074"/>
    </source>
</evidence>
<comment type="pathway">
    <text evidence="1">Protein modification; protein lipoylation via endogenous pathway; protein N(6)-(lipoyl)lysine from octanoyl-[acyl-carrier-protein]: step 1/2.</text>
</comment>
<dbReference type="PROSITE" id="PS01313">
    <property type="entry name" value="LIPB"/>
    <property type="match status" value="1"/>
</dbReference>
<organism evidence="7 8">
    <name type="scientific">Coemansia aciculifera</name>
    <dbReference type="NCBI Taxonomy" id="417176"/>
    <lineage>
        <taxon>Eukaryota</taxon>
        <taxon>Fungi</taxon>
        <taxon>Fungi incertae sedis</taxon>
        <taxon>Zoopagomycota</taxon>
        <taxon>Kickxellomycotina</taxon>
        <taxon>Kickxellomycetes</taxon>
        <taxon>Kickxellales</taxon>
        <taxon>Kickxellaceae</taxon>
        <taxon>Coemansia</taxon>
    </lineage>
</organism>
<dbReference type="NCBIfam" id="NF010925">
    <property type="entry name" value="PRK14345.1"/>
    <property type="match status" value="1"/>
</dbReference>
<dbReference type="AlphaFoldDB" id="A0A9W8IHZ1"/>
<dbReference type="InterPro" id="IPR045864">
    <property type="entry name" value="aa-tRNA-synth_II/BPL/LPL"/>
</dbReference>
<evidence type="ECO:0000256" key="2">
    <source>
        <dbReference type="ARBA" id="ARBA00007907"/>
    </source>
</evidence>
<dbReference type="PROSITE" id="PS51733">
    <property type="entry name" value="BPL_LPL_CATALYTIC"/>
    <property type="match status" value="1"/>
</dbReference>
<dbReference type="SUPFAM" id="SSF55681">
    <property type="entry name" value="Class II aaRS and biotin synthetases"/>
    <property type="match status" value="1"/>
</dbReference>
<dbReference type="PANTHER" id="PTHR10993:SF7">
    <property type="entry name" value="LIPOYLTRANSFERASE 2, MITOCHONDRIAL-RELATED"/>
    <property type="match status" value="1"/>
</dbReference>
<dbReference type="NCBIfam" id="TIGR00214">
    <property type="entry name" value="lipB"/>
    <property type="match status" value="1"/>
</dbReference>
<keyword evidence="8" id="KW-1185">Reference proteome</keyword>